<keyword evidence="9" id="KW-0175">Coiled coil</keyword>
<evidence type="ECO:0000256" key="6">
    <source>
        <dbReference type="ARBA" id="ARBA00022917"/>
    </source>
</evidence>
<organism evidence="12 13">
    <name type="scientific">Candidatus Komeilibacteria bacterium RIFCSPHIGHO2_01_FULL_52_14</name>
    <dbReference type="NCBI Taxonomy" id="1798549"/>
    <lineage>
        <taxon>Bacteria</taxon>
        <taxon>Candidatus Komeiliibacteriota</taxon>
    </lineage>
</organism>
<dbReference type="FunFam" id="3.30.160.20:FF:000004">
    <property type="entry name" value="Peptide chain release factor 1"/>
    <property type="match status" value="1"/>
</dbReference>
<dbReference type="InterPro" id="IPR005139">
    <property type="entry name" value="PCRF"/>
</dbReference>
<feature type="domain" description="Peptide chain release factor" evidence="11">
    <location>
        <begin position="61"/>
        <end position="175"/>
    </location>
</feature>
<evidence type="ECO:0000256" key="8">
    <source>
        <dbReference type="NCBIfam" id="TIGR00019"/>
    </source>
</evidence>
<evidence type="ECO:0000256" key="5">
    <source>
        <dbReference type="ARBA" id="ARBA00022490"/>
    </source>
</evidence>
<evidence type="ECO:0000256" key="1">
    <source>
        <dbReference type="ARBA" id="ARBA00002986"/>
    </source>
</evidence>
<comment type="function">
    <text evidence="1 7">Peptide chain release factor 1 directs the termination of translation in response to the peptide chain termination codons UAG and UAA.</text>
</comment>
<evidence type="ECO:0000256" key="9">
    <source>
        <dbReference type="SAM" id="Coils"/>
    </source>
</evidence>
<dbReference type="GO" id="GO:0005829">
    <property type="term" value="C:cytosol"/>
    <property type="evidence" value="ECO:0007669"/>
    <property type="project" value="UniProtKB-ARBA"/>
</dbReference>
<protein>
    <recommendedName>
        <fullName evidence="7 8">Peptide chain release factor 1</fullName>
        <shortName evidence="7">RF-1</shortName>
    </recommendedName>
</protein>
<keyword evidence="4 7" id="KW-0488">Methylation</keyword>
<proteinExistence type="inferred from homology"/>
<comment type="PTM">
    <text evidence="7">Methylated by PrmC. Methylation increases the termination efficiency of RF1.</text>
</comment>
<evidence type="ECO:0000313" key="13">
    <source>
        <dbReference type="Proteomes" id="UP000177817"/>
    </source>
</evidence>
<keyword evidence="5 7" id="KW-0963">Cytoplasm</keyword>
<dbReference type="EMBL" id="MHKK01000010">
    <property type="protein sequence ID" value="OGY90482.1"/>
    <property type="molecule type" value="Genomic_DNA"/>
</dbReference>
<dbReference type="Pfam" id="PF00472">
    <property type="entry name" value="RF-1"/>
    <property type="match status" value="1"/>
</dbReference>
<evidence type="ECO:0000313" key="12">
    <source>
        <dbReference type="EMBL" id="OGY90482.1"/>
    </source>
</evidence>
<dbReference type="Gene3D" id="3.30.70.1660">
    <property type="match status" value="1"/>
</dbReference>
<dbReference type="InterPro" id="IPR004373">
    <property type="entry name" value="RF-1"/>
</dbReference>
<dbReference type="Gene3D" id="3.30.160.20">
    <property type="match status" value="1"/>
</dbReference>
<gene>
    <name evidence="7" type="primary">prfA</name>
    <name evidence="12" type="ORF">A2677_00335</name>
</gene>
<comment type="similarity">
    <text evidence="3 7">Belongs to the prokaryotic/mitochondrial release factor family.</text>
</comment>
<name>A0A1G2BMW7_9BACT</name>
<dbReference type="PANTHER" id="PTHR43804:SF7">
    <property type="entry name" value="LD18447P"/>
    <property type="match status" value="1"/>
</dbReference>
<reference evidence="12 13" key="1">
    <citation type="journal article" date="2016" name="Nat. Commun.">
        <title>Thousands of microbial genomes shed light on interconnected biogeochemical processes in an aquifer system.</title>
        <authorList>
            <person name="Anantharaman K."/>
            <person name="Brown C.T."/>
            <person name="Hug L.A."/>
            <person name="Sharon I."/>
            <person name="Castelle C.J."/>
            <person name="Probst A.J."/>
            <person name="Thomas B.C."/>
            <person name="Singh A."/>
            <person name="Wilkins M.J."/>
            <person name="Karaoz U."/>
            <person name="Brodie E.L."/>
            <person name="Williams K.H."/>
            <person name="Hubbard S.S."/>
            <person name="Banfield J.F."/>
        </authorList>
    </citation>
    <scope>NUCLEOTIDE SEQUENCE [LARGE SCALE GENOMIC DNA]</scope>
</reference>
<evidence type="ECO:0000259" key="11">
    <source>
        <dbReference type="SMART" id="SM00937"/>
    </source>
</evidence>
<dbReference type="FunFam" id="3.30.70.1660:FF:000004">
    <property type="entry name" value="Peptide chain release factor 1"/>
    <property type="match status" value="1"/>
</dbReference>
<dbReference type="SMART" id="SM00937">
    <property type="entry name" value="PCRF"/>
    <property type="match status" value="1"/>
</dbReference>
<evidence type="ECO:0000256" key="7">
    <source>
        <dbReference type="HAMAP-Rule" id="MF_00093"/>
    </source>
</evidence>
<dbReference type="SUPFAM" id="SSF75620">
    <property type="entry name" value="Release factor"/>
    <property type="match status" value="1"/>
</dbReference>
<dbReference type="NCBIfam" id="TIGR00019">
    <property type="entry name" value="prfA"/>
    <property type="match status" value="1"/>
</dbReference>
<dbReference type="InterPro" id="IPR045853">
    <property type="entry name" value="Pep_chain_release_fac_I_sf"/>
</dbReference>
<dbReference type="GO" id="GO:0016149">
    <property type="term" value="F:translation release factor activity, codon specific"/>
    <property type="evidence" value="ECO:0007669"/>
    <property type="project" value="UniProtKB-UniRule"/>
</dbReference>
<dbReference type="PANTHER" id="PTHR43804">
    <property type="entry name" value="LD18447P"/>
    <property type="match status" value="1"/>
</dbReference>
<keyword evidence="6 7" id="KW-0648">Protein biosynthesis</keyword>
<evidence type="ECO:0000256" key="4">
    <source>
        <dbReference type="ARBA" id="ARBA00022481"/>
    </source>
</evidence>
<feature type="region of interest" description="Disordered" evidence="10">
    <location>
        <begin position="280"/>
        <end position="306"/>
    </location>
</feature>
<dbReference type="Pfam" id="PF03462">
    <property type="entry name" value="PCRF"/>
    <property type="match status" value="1"/>
</dbReference>
<dbReference type="InterPro" id="IPR000352">
    <property type="entry name" value="Pep_chain_release_fac_I"/>
</dbReference>
<dbReference type="AlphaFoldDB" id="A0A1G2BMW7"/>
<dbReference type="FunFam" id="3.30.70.1660:FF:000002">
    <property type="entry name" value="Peptide chain release factor 1"/>
    <property type="match status" value="1"/>
</dbReference>
<dbReference type="Proteomes" id="UP000177817">
    <property type="component" value="Unassembled WGS sequence"/>
</dbReference>
<sequence length="355" mass="40098">MDLSLIRKKLSELNTRLNAPDAFSDTKKYAQLSREYAKTKQIVDLGDEIENAKKERDSLNAELKATQDEELAGIAREELARLDVREQELSNALGELLHPADPNDDKNVIVEIRAGTGGDESTLFAAELFRMYSRYAEQHGWKCDLASTNRTGLGGYKEVIFSIEGERVYRMLKYEMGVHRVQRVPETEKSGRVHTSAATVAVLPEAEEVDIELKPQDLRIDTFMAGGHGGQSVNTTYSAVRITHLPTGLVVACQDERSQLQNKAKALLILRSRLLAMEQEKKTRERAESRKSQVGTGDRSEKIRTYNFPQDRVTDHRIKESFHGIDRIMNGDLDPMILVLQAAEKQHHANRQNDN</sequence>
<feature type="modified residue" description="N5-methylglutamine" evidence="7">
    <location>
        <position position="231"/>
    </location>
</feature>
<dbReference type="HAMAP" id="MF_00093">
    <property type="entry name" value="Rel_fac_1"/>
    <property type="match status" value="1"/>
</dbReference>
<feature type="coiled-coil region" evidence="9">
    <location>
        <begin position="42"/>
        <end position="69"/>
    </location>
</feature>
<dbReference type="InterPro" id="IPR050057">
    <property type="entry name" value="Prokaryotic/Mito_RF"/>
</dbReference>
<accession>A0A1G2BMW7</accession>
<evidence type="ECO:0000256" key="10">
    <source>
        <dbReference type="SAM" id="MobiDB-lite"/>
    </source>
</evidence>
<evidence type="ECO:0000256" key="2">
    <source>
        <dbReference type="ARBA" id="ARBA00004496"/>
    </source>
</evidence>
<dbReference type="NCBIfam" id="NF001859">
    <property type="entry name" value="PRK00591.1"/>
    <property type="match status" value="1"/>
</dbReference>
<dbReference type="Gene3D" id="6.10.140.1950">
    <property type="match status" value="1"/>
</dbReference>
<comment type="subcellular location">
    <subcellularLocation>
        <location evidence="2 7">Cytoplasm</location>
    </subcellularLocation>
</comment>
<feature type="compositionally biased region" description="Basic and acidic residues" evidence="10">
    <location>
        <begin position="280"/>
        <end position="291"/>
    </location>
</feature>
<evidence type="ECO:0000256" key="3">
    <source>
        <dbReference type="ARBA" id="ARBA00010835"/>
    </source>
</evidence>
<comment type="caution">
    <text evidence="12">The sequence shown here is derived from an EMBL/GenBank/DDBJ whole genome shotgun (WGS) entry which is preliminary data.</text>
</comment>